<evidence type="ECO:0000313" key="3">
    <source>
        <dbReference type="EMBL" id="SPT54224.1"/>
    </source>
</evidence>
<feature type="compositionally biased region" description="Basic and acidic residues" evidence="1">
    <location>
        <begin position="189"/>
        <end position="201"/>
    </location>
</feature>
<accession>A0ABY1VQ37</accession>
<feature type="transmembrane region" description="Helical" evidence="2">
    <location>
        <begin position="6"/>
        <end position="24"/>
    </location>
</feature>
<feature type="compositionally biased region" description="Low complexity" evidence="1">
    <location>
        <begin position="203"/>
        <end position="222"/>
    </location>
</feature>
<keyword evidence="2" id="KW-0472">Membrane</keyword>
<feature type="region of interest" description="Disordered" evidence="1">
    <location>
        <begin position="188"/>
        <end position="222"/>
    </location>
</feature>
<protein>
    <submittedName>
        <fullName evidence="3">Uncharacterized protein</fullName>
    </submittedName>
</protein>
<organism evidence="3 4">
    <name type="scientific">Actinomyces bovis</name>
    <dbReference type="NCBI Taxonomy" id="1658"/>
    <lineage>
        <taxon>Bacteria</taxon>
        <taxon>Bacillati</taxon>
        <taxon>Actinomycetota</taxon>
        <taxon>Actinomycetes</taxon>
        <taxon>Actinomycetales</taxon>
        <taxon>Actinomycetaceae</taxon>
        <taxon>Actinomyces</taxon>
    </lineage>
</organism>
<proteinExistence type="predicted"/>
<name>A0ABY1VQ37_9ACTO</name>
<comment type="caution">
    <text evidence="3">The sequence shown here is derived from an EMBL/GenBank/DDBJ whole genome shotgun (WGS) entry which is preliminary data.</text>
</comment>
<keyword evidence="4" id="KW-1185">Reference proteome</keyword>
<evidence type="ECO:0000313" key="4">
    <source>
        <dbReference type="Proteomes" id="UP000250006"/>
    </source>
</evidence>
<keyword evidence="2" id="KW-1133">Transmembrane helix</keyword>
<sequence length="389" mass="41749">MGIEIWVLVVLAAVLSLYMLPTLVGRREMMGSSRSEDRYSAQLRILATGTPESDEVCSAGGGHAQIFESRPEVRVLDRPAVRSVRSLRMERELEQARATHLANRVRRRRAAERRALVVLALLGASLVMLLVVAFTKLPWWDGLFAPAVTVVAFAYGRWATQLDKAGNQRELRKIAAMRRQLRSVSGAEGARRLAADSERARRAAAPSRSAHSARSAGSARSSASALSARSAVSTPSAASPATPAAMREAAELVTSAAAVQQEAAPVTQLPTASRVAEVAEFVPAKPVAREVSVAKRRVAPPEVELAPTTPPQGWSPVNVPAPTYTLAGRAPRRKVVDAGVEAVADLSVRTPLRPKAVRSFSLDGIEAEEHTFHPIDLDAVLARRRAVGE</sequence>
<evidence type="ECO:0000256" key="2">
    <source>
        <dbReference type="SAM" id="Phobius"/>
    </source>
</evidence>
<keyword evidence="2" id="KW-0812">Transmembrane</keyword>
<reference evidence="3 4" key="1">
    <citation type="submission" date="2018-06" db="EMBL/GenBank/DDBJ databases">
        <authorList>
            <consortium name="Pathogen Informatics"/>
            <person name="Doyle S."/>
        </authorList>
    </citation>
    <scope>NUCLEOTIDE SEQUENCE [LARGE SCALE GENOMIC DNA]</scope>
    <source>
        <strain evidence="3 4">NCTC11535</strain>
    </source>
</reference>
<feature type="transmembrane region" description="Helical" evidence="2">
    <location>
        <begin position="143"/>
        <end position="160"/>
    </location>
</feature>
<feature type="transmembrane region" description="Helical" evidence="2">
    <location>
        <begin position="116"/>
        <end position="137"/>
    </location>
</feature>
<dbReference type="Proteomes" id="UP000250006">
    <property type="component" value="Unassembled WGS sequence"/>
</dbReference>
<dbReference type="RefSeq" id="WP_229116923.1">
    <property type="nucleotide sequence ID" value="NZ_UAPQ01000010.1"/>
</dbReference>
<evidence type="ECO:0000256" key="1">
    <source>
        <dbReference type="SAM" id="MobiDB-lite"/>
    </source>
</evidence>
<gene>
    <name evidence="3" type="ORF">NCTC11535_01935</name>
</gene>
<dbReference type="EMBL" id="UAPQ01000010">
    <property type="protein sequence ID" value="SPT54224.1"/>
    <property type="molecule type" value="Genomic_DNA"/>
</dbReference>